<dbReference type="AlphaFoldDB" id="A0A060STF2"/>
<feature type="transmembrane region" description="Helical" evidence="8">
    <location>
        <begin position="439"/>
        <end position="462"/>
    </location>
</feature>
<dbReference type="Pfam" id="PF06814">
    <property type="entry name" value="GOST_TM"/>
    <property type="match status" value="1"/>
</dbReference>
<dbReference type="PANTHER" id="PTHR21229:SF1">
    <property type="entry name" value="GH17801P"/>
    <property type="match status" value="1"/>
</dbReference>
<feature type="signal peptide" evidence="9">
    <location>
        <begin position="1"/>
        <end position="22"/>
    </location>
</feature>
<dbReference type="STRING" id="5643.A0A060STF2"/>
<dbReference type="Pfam" id="PF21902">
    <property type="entry name" value="PTM1-like_N"/>
    <property type="match status" value="1"/>
</dbReference>
<feature type="chain" id="PRO_5001587710" evidence="9">
    <location>
        <begin position="23"/>
        <end position="563"/>
    </location>
</feature>
<evidence type="ECO:0000256" key="9">
    <source>
        <dbReference type="SAM" id="SignalP"/>
    </source>
</evidence>
<keyword evidence="3 8" id="KW-0812">Transmembrane</keyword>
<evidence type="ECO:0000313" key="13">
    <source>
        <dbReference type="Proteomes" id="UP000029665"/>
    </source>
</evidence>
<dbReference type="InterPro" id="IPR053937">
    <property type="entry name" value="GOST_TM"/>
</dbReference>
<dbReference type="OMA" id="AYLWRPS"/>
<organism evidence="12 13">
    <name type="scientific">Pycnoporus cinnabarinus</name>
    <name type="common">Cinnabar-red polypore</name>
    <name type="synonym">Trametes cinnabarina</name>
    <dbReference type="NCBI Taxonomy" id="5643"/>
    <lineage>
        <taxon>Eukaryota</taxon>
        <taxon>Fungi</taxon>
        <taxon>Dikarya</taxon>
        <taxon>Basidiomycota</taxon>
        <taxon>Agaricomycotina</taxon>
        <taxon>Agaricomycetes</taxon>
        <taxon>Polyporales</taxon>
        <taxon>Polyporaceae</taxon>
        <taxon>Trametes</taxon>
    </lineage>
</organism>
<keyword evidence="5 8" id="KW-1133">Transmembrane helix</keyword>
<keyword evidence="6 8" id="KW-0472">Membrane</keyword>
<accession>A0A060STF2</accession>
<feature type="transmembrane region" description="Helical" evidence="8">
    <location>
        <begin position="363"/>
        <end position="381"/>
    </location>
</feature>
<evidence type="ECO:0000256" key="1">
    <source>
        <dbReference type="ARBA" id="ARBA00004141"/>
    </source>
</evidence>
<dbReference type="EMBL" id="CCBP010000274">
    <property type="protein sequence ID" value="CDO75514.1"/>
    <property type="molecule type" value="Genomic_DNA"/>
</dbReference>
<comment type="similarity">
    <text evidence="2">Belongs to the LU7TM family.</text>
</comment>
<reference evidence="12" key="1">
    <citation type="submission" date="2014-01" db="EMBL/GenBank/DDBJ databases">
        <title>The genome of the white-rot fungus Pycnoporus cinnabarinus: a basidiomycete model with a versatile arsenal for lignocellulosic biomass breakdown.</title>
        <authorList>
            <person name="Levasseur A."/>
            <person name="Lomascolo A."/>
            <person name="Ruiz-Duenas F.J."/>
            <person name="Uzan E."/>
            <person name="Piumi F."/>
            <person name="Kues U."/>
            <person name="Ram A.F.J."/>
            <person name="Murat C."/>
            <person name="Haon M."/>
            <person name="Benoit I."/>
            <person name="Arfi Y."/>
            <person name="Chevret D."/>
            <person name="Drula E."/>
            <person name="Kwon M.J."/>
            <person name="Gouret P."/>
            <person name="Lesage-Meessen L."/>
            <person name="Lombard V."/>
            <person name="Mariette J."/>
            <person name="Noirot C."/>
            <person name="Park J."/>
            <person name="Patyshakuliyeva A."/>
            <person name="Wieneger R.A.B."/>
            <person name="Wosten H.A.B."/>
            <person name="Martin F."/>
            <person name="Coutinho P.M."/>
            <person name="de Vries R."/>
            <person name="Martinez A.T."/>
            <person name="Klopp C."/>
            <person name="Pontarotti P."/>
            <person name="Henrissat B."/>
            <person name="Record E."/>
        </authorList>
    </citation>
    <scope>NUCLEOTIDE SEQUENCE [LARGE SCALE GENOMIC DNA]</scope>
    <source>
        <strain evidence="12">BRFM137</strain>
    </source>
</reference>
<sequence length="563" mass="62474">MVCRWSWLPFCSLFLSVCAALAFEVPISDTDYDRQICSGMWGGKNTYINVTFDSSSQGQLAMVIYEWGDVDYLGKETSPHSDLGLPQKTFVCTSDALKAGFCSSSELGRFIIDLPAGKSLNDTTFWSARVGFSKDGAPSEGSSDVAVSGFWDNPAGNPVVDDADANYTSPWRRESALQARQSLNPSPPGILWYSEPVHYIVRKTGYYCVAIIPITVLPANTVRQAPTDVPYHATYTGTVLFRNTFDGKLPASDYPKVNFYFAMFLVYATLGIAWGWLCWQNVQDLLPIQYYLSGLLGFLVIEMLANWAYYRYLNAHGGGTTSTVFLIVVAILDAGRNALSFFLLLVVSLGLSVVKESLGRTMLRCQLLAGAHFVFGVLYAVGIVELELESASAFILLLFVIPLAFTLSAFLLWIIYALNATISQLAARKQRYKLSMFTWLHRILLLTVIVIAIFFVVSSLTFSGRLAEALRTLAMFDEIAQNEEDAEDYDLEALEHRTDARGVPEHDDAATLVNHPVGEDAVVFEIGDEDVQGSDDEDVAPKKRRGERHDGEEHEREGLMRDD</sequence>
<keyword evidence="4 9" id="KW-0732">Signal</keyword>
<feature type="transmembrane region" description="Helical" evidence="8">
    <location>
        <begin position="259"/>
        <end position="279"/>
    </location>
</feature>
<evidence type="ECO:0000259" key="11">
    <source>
        <dbReference type="Pfam" id="PF21902"/>
    </source>
</evidence>
<gene>
    <name evidence="12" type="ORF">BN946_scf184935.g50</name>
</gene>
<feature type="compositionally biased region" description="Basic and acidic residues" evidence="7">
    <location>
        <begin position="547"/>
        <end position="563"/>
    </location>
</feature>
<evidence type="ECO:0000256" key="6">
    <source>
        <dbReference type="ARBA" id="ARBA00023136"/>
    </source>
</evidence>
<proteinExistence type="inferred from homology"/>
<evidence type="ECO:0000256" key="3">
    <source>
        <dbReference type="ARBA" id="ARBA00022692"/>
    </source>
</evidence>
<dbReference type="Proteomes" id="UP000029665">
    <property type="component" value="Unassembled WGS sequence"/>
</dbReference>
<keyword evidence="13" id="KW-1185">Reference proteome</keyword>
<dbReference type="GO" id="GO:0005829">
    <property type="term" value="C:cytosol"/>
    <property type="evidence" value="ECO:0007669"/>
    <property type="project" value="GOC"/>
</dbReference>
<evidence type="ECO:0000259" key="10">
    <source>
        <dbReference type="Pfam" id="PF06814"/>
    </source>
</evidence>
<feature type="transmembrane region" description="Helical" evidence="8">
    <location>
        <begin position="291"/>
        <end position="312"/>
    </location>
</feature>
<feature type="region of interest" description="Disordered" evidence="7">
    <location>
        <begin position="525"/>
        <end position="563"/>
    </location>
</feature>
<evidence type="ECO:0000313" key="12">
    <source>
        <dbReference type="EMBL" id="CDO75514.1"/>
    </source>
</evidence>
<evidence type="ECO:0000256" key="7">
    <source>
        <dbReference type="SAM" id="MobiDB-lite"/>
    </source>
</evidence>
<dbReference type="PANTHER" id="PTHR21229">
    <property type="entry name" value="LUNG SEVEN TRANSMEMBRANE RECEPTOR"/>
    <property type="match status" value="1"/>
</dbReference>
<feature type="compositionally biased region" description="Acidic residues" evidence="7">
    <location>
        <begin position="526"/>
        <end position="538"/>
    </location>
</feature>
<feature type="transmembrane region" description="Helical" evidence="8">
    <location>
        <begin position="324"/>
        <end position="351"/>
    </location>
</feature>
<dbReference type="GO" id="GO:0005794">
    <property type="term" value="C:Golgi apparatus"/>
    <property type="evidence" value="ECO:0007669"/>
    <property type="project" value="TreeGrafter"/>
</dbReference>
<dbReference type="GO" id="GO:0042147">
    <property type="term" value="P:retrograde transport, endosome to Golgi"/>
    <property type="evidence" value="ECO:0007669"/>
    <property type="project" value="TreeGrafter"/>
</dbReference>
<evidence type="ECO:0000256" key="5">
    <source>
        <dbReference type="ARBA" id="ARBA00022989"/>
    </source>
</evidence>
<name>A0A060STF2_PYCCI</name>
<feature type="domain" description="GOST seven transmembrane" evidence="10">
    <location>
        <begin position="255"/>
        <end position="460"/>
    </location>
</feature>
<evidence type="ECO:0000256" key="2">
    <source>
        <dbReference type="ARBA" id="ARBA00007883"/>
    </source>
</evidence>
<dbReference type="OrthoDB" id="19932at2759"/>
<evidence type="ECO:0000256" key="8">
    <source>
        <dbReference type="SAM" id="Phobius"/>
    </source>
</evidence>
<feature type="domain" description="PTM1-like N-terminal" evidence="11">
    <location>
        <begin position="34"/>
        <end position="116"/>
    </location>
</feature>
<comment type="caution">
    <text evidence="12">The sequence shown here is derived from an EMBL/GenBank/DDBJ whole genome shotgun (WGS) entry which is preliminary data.</text>
</comment>
<dbReference type="HOGENOM" id="CLU_024065_0_0_1"/>
<protein>
    <submittedName>
        <fullName evidence="12">Uncharacterized protein</fullName>
    </submittedName>
</protein>
<dbReference type="GO" id="GO:0016020">
    <property type="term" value="C:membrane"/>
    <property type="evidence" value="ECO:0007669"/>
    <property type="project" value="UniProtKB-SubCell"/>
</dbReference>
<dbReference type="InterPro" id="IPR009637">
    <property type="entry name" value="GPR107/GPR108-like"/>
</dbReference>
<evidence type="ECO:0000256" key="4">
    <source>
        <dbReference type="ARBA" id="ARBA00022729"/>
    </source>
</evidence>
<dbReference type="InterPro" id="IPR053938">
    <property type="entry name" value="PTM1-like_N"/>
</dbReference>
<feature type="transmembrane region" description="Helical" evidence="8">
    <location>
        <begin position="393"/>
        <end position="418"/>
    </location>
</feature>
<comment type="subcellular location">
    <subcellularLocation>
        <location evidence="1">Membrane</location>
        <topology evidence="1">Multi-pass membrane protein</topology>
    </subcellularLocation>
</comment>